<dbReference type="RefSeq" id="YP_010059729.1">
    <property type="nucleotide sequence ID" value="NC_054727.1"/>
</dbReference>
<organism evidence="2 3">
    <name type="scientific">Mycobacterium phage Phrappuccino</name>
    <dbReference type="NCBI Taxonomy" id="2591223"/>
    <lineage>
        <taxon>Viruses</taxon>
        <taxon>Duplodnaviria</taxon>
        <taxon>Heunggongvirae</taxon>
        <taxon>Uroviricota</taxon>
        <taxon>Caudoviricetes</taxon>
        <taxon>Phrappuccinovirus</taxon>
        <taxon>Phrappuccinovirus phrappuccino</taxon>
        <taxon>Phreappuccinovirus Phrappuccino</taxon>
    </lineage>
</organism>
<dbReference type="EMBL" id="MK937592">
    <property type="protein sequence ID" value="QDH91878.1"/>
    <property type="molecule type" value="Genomic_DNA"/>
</dbReference>
<dbReference type="GeneID" id="64766964"/>
<feature type="compositionally biased region" description="Low complexity" evidence="1">
    <location>
        <begin position="89"/>
        <end position="109"/>
    </location>
</feature>
<protein>
    <recommendedName>
        <fullName evidence="4">Immunity repressor</fullName>
    </recommendedName>
</protein>
<accession>A0A514DE51</accession>
<evidence type="ECO:0000313" key="3">
    <source>
        <dbReference type="Proteomes" id="UP000316777"/>
    </source>
</evidence>
<evidence type="ECO:0000256" key="1">
    <source>
        <dbReference type="SAM" id="MobiDB-lite"/>
    </source>
</evidence>
<name>A0A514DE51_9CAUD</name>
<sequence length="124" mass="13717">MPKNSREGRGLKRVLEWVLDRDIVDAEIAGALNKPPATYSRRKDAADFPTYEELDQIGRHFGINPRWLQVEFGYLEVAEVDEAGRLRTAPSPLATATKTAAPAATTAETRISKMKVRKDAPPLG</sequence>
<reference evidence="2 3" key="1">
    <citation type="submission" date="2019-05" db="EMBL/GenBank/DDBJ databases">
        <authorList>
            <person name="Pope W.H."/>
            <person name="Garlena R.A."/>
            <person name="Russell D.A."/>
            <person name="Jacobs-Sera D."/>
            <person name="Hatfull G.F."/>
        </authorList>
    </citation>
    <scope>NUCLEOTIDE SEQUENCE [LARGE SCALE GENOMIC DNA]</scope>
</reference>
<dbReference type="Proteomes" id="UP000316777">
    <property type="component" value="Segment"/>
</dbReference>
<evidence type="ECO:0000313" key="2">
    <source>
        <dbReference type="EMBL" id="QDH91878.1"/>
    </source>
</evidence>
<dbReference type="KEGG" id="vg:64766964"/>
<evidence type="ECO:0008006" key="4">
    <source>
        <dbReference type="Google" id="ProtNLM"/>
    </source>
</evidence>
<feature type="region of interest" description="Disordered" evidence="1">
    <location>
        <begin position="89"/>
        <end position="124"/>
    </location>
</feature>
<proteinExistence type="predicted"/>
<gene>
    <name evidence="2" type="primary">40</name>
    <name evidence="2" type="ORF">SEA_PHRAPPUCCINO_40</name>
</gene>
<keyword evidence="3" id="KW-1185">Reference proteome</keyword>